<dbReference type="PRINTS" id="PR00320">
    <property type="entry name" value="GPROTEINBRPT"/>
</dbReference>
<accession>A0AAJ7R9F5</accession>
<feature type="repeat" description="WD" evidence="4">
    <location>
        <begin position="426"/>
        <end position="467"/>
    </location>
</feature>
<dbReference type="SUPFAM" id="SSF50978">
    <property type="entry name" value="WD40 repeat-like"/>
    <property type="match status" value="3"/>
</dbReference>
<dbReference type="PANTHER" id="PTHR44324:SF6">
    <property type="entry name" value="EF-HAND CALCIUM BINDING DOMAIN 8"/>
    <property type="match status" value="1"/>
</dbReference>
<evidence type="ECO:0000259" key="6">
    <source>
        <dbReference type="PROSITE" id="PS50222"/>
    </source>
</evidence>
<keyword evidence="7" id="KW-1185">Reference proteome</keyword>
<protein>
    <recommendedName>
        <fullName evidence="1">WD repeat-containing protein on Y chromosome</fullName>
    </recommendedName>
</protein>
<dbReference type="PROSITE" id="PS50222">
    <property type="entry name" value="EF_HAND_2"/>
    <property type="match status" value="1"/>
</dbReference>
<feature type="region of interest" description="Disordered" evidence="5">
    <location>
        <begin position="1074"/>
        <end position="1101"/>
    </location>
</feature>
<evidence type="ECO:0000256" key="3">
    <source>
        <dbReference type="ARBA" id="ARBA00022737"/>
    </source>
</evidence>
<evidence type="ECO:0000313" key="7">
    <source>
        <dbReference type="Proteomes" id="UP000694920"/>
    </source>
</evidence>
<dbReference type="Proteomes" id="UP000694920">
    <property type="component" value="Unplaced"/>
</dbReference>
<feature type="repeat" description="WD" evidence="4">
    <location>
        <begin position="892"/>
        <end position="926"/>
    </location>
</feature>
<evidence type="ECO:0000256" key="2">
    <source>
        <dbReference type="ARBA" id="ARBA00022574"/>
    </source>
</evidence>
<dbReference type="InterPro" id="IPR011992">
    <property type="entry name" value="EF-hand-dom_pair"/>
</dbReference>
<feature type="repeat" description="WD" evidence="4">
    <location>
        <begin position="574"/>
        <end position="608"/>
    </location>
</feature>
<evidence type="ECO:0000313" key="8">
    <source>
        <dbReference type="RefSeq" id="XP_024936746.1"/>
    </source>
</evidence>
<dbReference type="PROSITE" id="PS00678">
    <property type="entry name" value="WD_REPEATS_1"/>
    <property type="match status" value="2"/>
</dbReference>
<sequence length="1101" mass="125270">MLKISRLFDKTIDLIVDRNNPSIFDRREGKGILKINVSPDYIKWQRHTWIREKYEEFLNRKNVEEQCTQESLMRLHEAFLVAEKEAMNEMQLQDAFKNILNISMTDEEFHVLFMKVNLKRDGSVTWDEFISHLLLEFQEKDVALQRQMLKLPLIGLPETLRTRHRCPVCRITFCPEVLPDRSSSFLRGCYLTASRDGAINYWSLDLEYERSVQSMNPQLKIRPTAITDMIAMPDIQIVCTSSTERDLRFYDTVAKKFDLRLMISSFEHAVTCMSYYFSVDIKENSYIILGDMSGSVRVMSFSPLDKGPFKLVPEQEVLHLRYEAVADGELKGMKLSEFKNIHSNWVSQVAYYDNLRAFISCSRCSECSLLLSDPTTGLRMQYKFQIAMGITCFNFCDESNILATGGPDCIVRVWNPFVPKKASSVFQGHHAAICALIVQDKGKRIYSLSKDRCVKVWDVFDQSCIQTYNSLPSELSEHTPMSVVYNAITHKMIIASMLIAVLVCDPVINHETSDGYTHTKPVTCVLYNHLFKVVVTTGLDSCIIVWDPWRGRRLYLVTNAHSVLLYGQYVGIEITAACFDTSEQLLLTGARDGTLKMWNFNTGTCIRNMAIEDQCEITSIVWLKNRILCTGWNRHVTEFADTETGIHTKRWETRHTDDILCTAVKFPQVLATSTYNGEMILWRLETGQPYRRYHVSNPPGRYTIVYKKEARDKLDGLSVKLSKDANIGTQLPEKNNESILNISTAMTTISSEQQPSALNIVRPVAIHAMIFLTARPMAPKSGSIMVSLESGLIQVWSHHASSGFLVAFSAIHTRGDYAISLATDPKNDYLITGHTVGYIKVWLLTNYALPDPPHVCLGLLNLEFPFLWKDRIPGRAKRAAADQKYPMLLSSVQAHTKSVNALEFIPSARIVISGSSDHSVRLWSLSGRYISTLGTYTPWIPILPDVPIFKYYNQYKLPPDIKRIASFTTMKVFHGGNMDIKGAGKSAKTELAREVLEHDRHILYGKRLSAPILGHYHKLPSRSKTFEVPPILDNSLAYIPVYTHLLTYNLEPIEMPETPPFLKREKSDTLDGMLQKKLAKPAQLTGKHEGNGTNEFKSTHT</sequence>
<dbReference type="SMART" id="SM00320">
    <property type="entry name" value="WD40"/>
    <property type="match status" value="11"/>
</dbReference>
<dbReference type="KEGG" id="ccin:107263781"/>
<feature type="domain" description="EF-hand" evidence="6">
    <location>
        <begin position="104"/>
        <end position="139"/>
    </location>
</feature>
<dbReference type="PROSITE" id="PS50294">
    <property type="entry name" value="WD_REPEATS_REGION"/>
    <property type="match status" value="2"/>
</dbReference>
<dbReference type="InterPro" id="IPR051242">
    <property type="entry name" value="WD-EF-hand_domain"/>
</dbReference>
<dbReference type="RefSeq" id="XP_024936746.1">
    <property type="nucleotide sequence ID" value="XM_025080978.1"/>
</dbReference>
<dbReference type="InterPro" id="IPR036322">
    <property type="entry name" value="WD40_repeat_dom_sf"/>
</dbReference>
<keyword evidence="3" id="KW-0677">Repeat</keyword>
<dbReference type="Pfam" id="PF00400">
    <property type="entry name" value="WD40"/>
    <property type="match status" value="5"/>
</dbReference>
<dbReference type="SUPFAM" id="SSF47473">
    <property type="entry name" value="EF-hand"/>
    <property type="match status" value="1"/>
</dbReference>
<dbReference type="PROSITE" id="PS50082">
    <property type="entry name" value="WD_REPEATS_2"/>
    <property type="match status" value="5"/>
</dbReference>
<dbReference type="GeneID" id="107263781"/>
<feature type="compositionally biased region" description="Polar residues" evidence="5">
    <location>
        <begin position="1091"/>
        <end position="1101"/>
    </location>
</feature>
<organism evidence="7 8">
    <name type="scientific">Cephus cinctus</name>
    <name type="common">Wheat stem sawfly</name>
    <dbReference type="NCBI Taxonomy" id="211228"/>
    <lineage>
        <taxon>Eukaryota</taxon>
        <taxon>Metazoa</taxon>
        <taxon>Ecdysozoa</taxon>
        <taxon>Arthropoda</taxon>
        <taxon>Hexapoda</taxon>
        <taxon>Insecta</taxon>
        <taxon>Pterygota</taxon>
        <taxon>Neoptera</taxon>
        <taxon>Endopterygota</taxon>
        <taxon>Hymenoptera</taxon>
        <taxon>Cephoidea</taxon>
        <taxon>Cephidae</taxon>
        <taxon>Cephus</taxon>
    </lineage>
</organism>
<feature type="repeat" description="WD" evidence="4">
    <location>
        <begin position="515"/>
        <end position="547"/>
    </location>
</feature>
<name>A0AAJ7R9F5_CEPCN</name>
<gene>
    <name evidence="8" type="primary">LOC107263781</name>
</gene>
<evidence type="ECO:0000256" key="1">
    <source>
        <dbReference type="ARBA" id="ARBA00014901"/>
    </source>
</evidence>
<dbReference type="InterPro" id="IPR001680">
    <property type="entry name" value="WD40_rpt"/>
</dbReference>
<dbReference type="InterPro" id="IPR019775">
    <property type="entry name" value="WD40_repeat_CS"/>
</dbReference>
<evidence type="ECO:0000256" key="5">
    <source>
        <dbReference type="SAM" id="MobiDB-lite"/>
    </source>
</evidence>
<dbReference type="PANTHER" id="PTHR44324">
    <property type="entry name" value="WD40 REPEAT DOMAIN 95"/>
    <property type="match status" value="1"/>
</dbReference>
<feature type="repeat" description="WD" evidence="4">
    <location>
        <begin position="390"/>
        <end position="415"/>
    </location>
</feature>
<reference evidence="8" key="1">
    <citation type="submission" date="2025-08" db="UniProtKB">
        <authorList>
            <consortium name="RefSeq"/>
        </authorList>
    </citation>
    <scope>IDENTIFICATION</scope>
</reference>
<dbReference type="InterPro" id="IPR002048">
    <property type="entry name" value="EF_hand_dom"/>
</dbReference>
<dbReference type="InterPro" id="IPR020472">
    <property type="entry name" value="WD40_PAC1"/>
</dbReference>
<proteinExistence type="predicted"/>
<evidence type="ECO:0000256" key="4">
    <source>
        <dbReference type="PROSITE-ProRule" id="PRU00221"/>
    </source>
</evidence>
<dbReference type="Gene3D" id="2.130.10.10">
    <property type="entry name" value="YVTN repeat-like/Quinoprotein amine dehydrogenase"/>
    <property type="match status" value="3"/>
</dbReference>
<dbReference type="GO" id="GO:0005509">
    <property type="term" value="F:calcium ion binding"/>
    <property type="evidence" value="ECO:0007669"/>
    <property type="project" value="InterPro"/>
</dbReference>
<dbReference type="InterPro" id="IPR015943">
    <property type="entry name" value="WD40/YVTN_repeat-like_dom_sf"/>
</dbReference>
<keyword evidence="2 4" id="KW-0853">WD repeat</keyword>
<dbReference type="AlphaFoldDB" id="A0AAJ7R9F5"/>
<dbReference type="CTD" id="26067056"/>